<dbReference type="RefSeq" id="WP_394845351.1">
    <property type="nucleotide sequence ID" value="NZ_CP089982.1"/>
</dbReference>
<evidence type="ECO:0000313" key="2">
    <source>
        <dbReference type="Proteomes" id="UP001379533"/>
    </source>
</evidence>
<dbReference type="EMBL" id="CP089982">
    <property type="protein sequence ID" value="WXA94740.1"/>
    <property type="molecule type" value="Genomic_DNA"/>
</dbReference>
<proteinExistence type="predicted"/>
<accession>A0ABZ2K7T4</accession>
<dbReference type="Proteomes" id="UP001379533">
    <property type="component" value="Chromosome"/>
</dbReference>
<keyword evidence="2" id="KW-1185">Reference proteome</keyword>
<organism evidence="1 2">
    <name type="scientific">Pendulispora brunnea</name>
    <dbReference type="NCBI Taxonomy" id="2905690"/>
    <lineage>
        <taxon>Bacteria</taxon>
        <taxon>Pseudomonadati</taxon>
        <taxon>Myxococcota</taxon>
        <taxon>Myxococcia</taxon>
        <taxon>Myxococcales</taxon>
        <taxon>Sorangiineae</taxon>
        <taxon>Pendulisporaceae</taxon>
        <taxon>Pendulispora</taxon>
    </lineage>
</organism>
<name>A0ABZ2K7T4_9BACT</name>
<evidence type="ECO:0000313" key="1">
    <source>
        <dbReference type="EMBL" id="WXA94740.1"/>
    </source>
</evidence>
<protein>
    <submittedName>
        <fullName evidence="1">Uncharacterized protein</fullName>
    </submittedName>
</protein>
<gene>
    <name evidence="1" type="ORF">LZC95_51015</name>
</gene>
<reference evidence="1 2" key="1">
    <citation type="submission" date="2021-12" db="EMBL/GenBank/DDBJ databases">
        <title>Discovery of the Pendulisporaceae a myxobacterial family with distinct sporulation behavior and unique specialized metabolism.</title>
        <authorList>
            <person name="Garcia R."/>
            <person name="Popoff A."/>
            <person name="Bader C.D."/>
            <person name="Loehr J."/>
            <person name="Walesch S."/>
            <person name="Walt C."/>
            <person name="Boldt J."/>
            <person name="Bunk B."/>
            <person name="Haeckl F.J.F.P.J."/>
            <person name="Gunesch A.P."/>
            <person name="Birkelbach J."/>
            <person name="Nuebel U."/>
            <person name="Pietschmann T."/>
            <person name="Bach T."/>
            <person name="Mueller R."/>
        </authorList>
    </citation>
    <scope>NUCLEOTIDE SEQUENCE [LARGE SCALE GENOMIC DNA]</scope>
    <source>
        <strain evidence="1 2">MSr12523</strain>
    </source>
</reference>
<sequence length="76" mass="7812">MNAMNSKTVGTTLEEDMLAAVQGGGKLSKPPSGFWGGVRKVAGVVGKFGRFAGGILSGVSIVSQFIDGFNEGRKHA</sequence>